<evidence type="ECO:0000313" key="3">
    <source>
        <dbReference type="EMBL" id="KAF7828552.1"/>
    </source>
</evidence>
<evidence type="ECO:0000259" key="2">
    <source>
        <dbReference type="Pfam" id="PF19295"/>
    </source>
</evidence>
<dbReference type="SUPFAM" id="SSF101960">
    <property type="entry name" value="Stabilizer of iron transporter SufD"/>
    <property type="match status" value="1"/>
</dbReference>
<organism evidence="3 4">
    <name type="scientific">Senna tora</name>
    <dbReference type="NCBI Taxonomy" id="362788"/>
    <lineage>
        <taxon>Eukaryota</taxon>
        <taxon>Viridiplantae</taxon>
        <taxon>Streptophyta</taxon>
        <taxon>Embryophyta</taxon>
        <taxon>Tracheophyta</taxon>
        <taxon>Spermatophyta</taxon>
        <taxon>Magnoliopsida</taxon>
        <taxon>eudicotyledons</taxon>
        <taxon>Gunneridae</taxon>
        <taxon>Pentapetalae</taxon>
        <taxon>rosids</taxon>
        <taxon>fabids</taxon>
        <taxon>Fabales</taxon>
        <taxon>Fabaceae</taxon>
        <taxon>Caesalpinioideae</taxon>
        <taxon>Cassia clade</taxon>
        <taxon>Senna</taxon>
    </lineage>
</organism>
<dbReference type="InterPro" id="IPR045595">
    <property type="entry name" value="SufBD_N"/>
</dbReference>
<accession>A0A834TWJ0</accession>
<dbReference type="InterPro" id="IPR037284">
    <property type="entry name" value="SUF_FeS_clus_asmbl_SufBD_sf"/>
</dbReference>
<dbReference type="InterPro" id="IPR000825">
    <property type="entry name" value="SUF_FeS_clus_asmbl_SufBD_core"/>
</dbReference>
<dbReference type="PANTHER" id="PTHR43575">
    <property type="entry name" value="PROTEIN ABCI7, CHLOROPLASTIC"/>
    <property type="match status" value="1"/>
</dbReference>
<dbReference type="InterPro" id="IPR011542">
    <property type="entry name" value="SUF_FeS_clus_asmbl_SufD"/>
</dbReference>
<dbReference type="Proteomes" id="UP000634136">
    <property type="component" value="Unassembled WGS sequence"/>
</dbReference>
<evidence type="ECO:0000259" key="1">
    <source>
        <dbReference type="Pfam" id="PF01458"/>
    </source>
</evidence>
<dbReference type="Pfam" id="PF01458">
    <property type="entry name" value="SUFBD_core"/>
    <property type="match status" value="1"/>
</dbReference>
<evidence type="ECO:0000313" key="4">
    <source>
        <dbReference type="Proteomes" id="UP000634136"/>
    </source>
</evidence>
<gene>
    <name evidence="3" type="ORF">G2W53_019716</name>
</gene>
<reference evidence="3" key="1">
    <citation type="submission" date="2020-09" db="EMBL/GenBank/DDBJ databases">
        <title>Genome-Enabled Discovery of Anthraquinone Biosynthesis in Senna tora.</title>
        <authorList>
            <person name="Kang S.-H."/>
            <person name="Pandey R.P."/>
            <person name="Lee C.-M."/>
            <person name="Sim J.-S."/>
            <person name="Jeong J.-T."/>
            <person name="Choi B.-S."/>
            <person name="Jung M."/>
            <person name="Ginzburg D."/>
            <person name="Zhao K."/>
            <person name="Won S.Y."/>
            <person name="Oh T.-J."/>
            <person name="Yu Y."/>
            <person name="Kim N.-H."/>
            <person name="Lee O.R."/>
            <person name="Lee T.-H."/>
            <person name="Bashyal P."/>
            <person name="Kim T.-S."/>
            <person name="Lee W.-H."/>
            <person name="Kawkins C."/>
            <person name="Kim C.-K."/>
            <person name="Kim J.S."/>
            <person name="Ahn B.O."/>
            <person name="Rhee S.Y."/>
            <person name="Sohng J.K."/>
        </authorList>
    </citation>
    <scope>NUCLEOTIDE SEQUENCE</scope>
    <source>
        <tissue evidence="3">Leaf</tissue>
    </source>
</reference>
<protein>
    <submittedName>
        <fullName evidence="3">Protein ABCI7, chloroplastic</fullName>
    </submittedName>
</protein>
<name>A0A834TWJ0_9FABA</name>
<dbReference type="Pfam" id="PF19295">
    <property type="entry name" value="SufBD_N"/>
    <property type="match status" value="1"/>
</dbReference>
<comment type="caution">
    <text evidence="3">The sequence shown here is derived from an EMBL/GenBank/DDBJ whole genome shotgun (WGS) entry which is preliminary data.</text>
</comment>
<keyword evidence="4" id="KW-1185">Reference proteome</keyword>
<dbReference type="EMBL" id="JAAIUW010000006">
    <property type="protein sequence ID" value="KAF7828552.1"/>
    <property type="molecule type" value="Genomic_DNA"/>
</dbReference>
<proteinExistence type="predicted"/>
<feature type="domain" description="SUF system FeS cluster assembly SufBD core" evidence="1">
    <location>
        <begin position="235"/>
        <end position="466"/>
    </location>
</feature>
<sequence>MTRAPSSMSALVYKPSILSFLSPSGTYKVIGNRKTKTKTRISVQSSLASPLISSDPFVLELAETLEDSIPLSSSSSSVPLPLQKLREVSSESLLSTPWPSRKDEPFRFTDLSFIRHSEIRPVSHLPDPSRLLGISVDTQFPYLGIVDGHLVKSMSNLSELPTGVYVGSLSELTSTSIMERVSEIVCGLNSGDLFWSINGIAAPDMTVVYVPEGCRVENPIHLAYFSIEGSNEGSNTLHVSNPRVLVLVEKGGEIDIIEEFSNTNGNQCYWTNSALEVVIREGGKVRHSYIQSQPLGAAHIKWTSVQQESSSTYELTEVSTGAKLGRHNLHIQQLGPDTLTELSTLHLCVGDQTQDLHSRLVLDHPRGYSRQLHKCIVTHSMGQAVFDGNIKVNRYAQQTDAGQLTRSLLLEPRATVNVKPNLQIVADDVKCSHGAAISDLEESQLLYFRARGIDIETARRVLIFGFGGEVIEKLPYSSIRERVRSQIKLLLDPAPN</sequence>
<dbReference type="OrthoDB" id="2510at2759"/>
<dbReference type="AlphaFoldDB" id="A0A834TWJ0"/>
<dbReference type="InterPro" id="IPR055346">
    <property type="entry name" value="Fe-S_cluster_assembly_SufBD"/>
</dbReference>
<dbReference type="NCBIfam" id="TIGR01981">
    <property type="entry name" value="sufD"/>
    <property type="match status" value="1"/>
</dbReference>
<dbReference type="GO" id="GO:0016226">
    <property type="term" value="P:iron-sulfur cluster assembly"/>
    <property type="evidence" value="ECO:0007669"/>
    <property type="project" value="InterPro"/>
</dbReference>
<feature type="domain" description="SUF system FeS cluster assembly SufBD N-terminal" evidence="2">
    <location>
        <begin position="82"/>
        <end position="221"/>
    </location>
</feature>
<dbReference type="PANTHER" id="PTHR43575:SF1">
    <property type="entry name" value="PROTEIN ABCI7, CHLOROPLASTIC"/>
    <property type="match status" value="1"/>
</dbReference>